<protein>
    <submittedName>
        <fullName evidence="1">Uncharacterized protein</fullName>
    </submittedName>
</protein>
<name>A0A0K8J6I6_9FIRM</name>
<keyword evidence="2" id="KW-1185">Reference proteome</keyword>
<sequence length="102" mass="11470">MGTTVYTDDGTSIPGISFTSSITYSALLASEKNMDTYDDLFIEGSTGNIINENNLIIDPTVTSSADKWVFEFQMPNIGTVKATSTSTIYFSYWKDPHKNWWY</sequence>
<reference evidence="2" key="1">
    <citation type="submission" date="2015-09" db="EMBL/GenBank/DDBJ databases">
        <authorList>
            <person name="Wibberg D."/>
        </authorList>
    </citation>
    <scope>NUCLEOTIDE SEQUENCE [LARGE SCALE GENOMIC DNA]</scope>
    <source>
        <strain evidence="2">SD1D</strain>
    </source>
</reference>
<dbReference type="KEGG" id="hsd:SD1D_1417"/>
<gene>
    <name evidence="1" type="ORF">SD1D_1417</name>
</gene>
<proteinExistence type="predicted"/>
<dbReference type="RefSeq" id="WP_058258282.1">
    <property type="nucleotide sequence ID" value="NZ_LN879430.1"/>
</dbReference>
<dbReference type="AlphaFoldDB" id="A0A0K8J6I6"/>
<dbReference type="EMBL" id="LN879430">
    <property type="protein sequence ID" value="CUH92963.1"/>
    <property type="molecule type" value="Genomic_DNA"/>
</dbReference>
<evidence type="ECO:0000313" key="1">
    <source>
        <dbReference type="EMBL" id="CUH92963.1"/>
    </source>
</evidence>
<organism evidence="1 2">
    <name type="scientific">Herbinix luporum</name>
    <dbReference type="NCBI Taxonomy" id="1679721"/>
    <lineage>
        <taxon>Bacteria</taxon>
        <taxon>Bacillati</taxon>
        <taxon>Bacillota</taxon>
        <taxon>Clostridia</taxon>
        <taxon>Lachnospirales</taxon>
        <taxon>Lachnospiraceae</taxon>
        <taxon>Herbinix</taxon>
    </lineage>
</organism>
<evidence type="ECO:0000313" key="2">
    <source>
        <dbReference type="Proteomes" id="UP000196053"/>
    </source>
</evidence>
<dbReference type="Proteomes" id="UP000196053">
    <property type="component" value="Chromosome I"/>
</dbReference>
<accession>A0A0K8J6I6</accession>